<dbReference type="RefSeq" id="WP_054874862.1">
    <property type="nucleotide sequence ID" value="NZ_LKET01000029.1"/>
</dbReference>
<dbReference type="InterPro" id="IPR000836">
    <property type="entry name" value="PRTase_dom"/>
</dbReference>
<proteinExistence type="inferred from homology"/>
<reference evidence="4 5" key="1">
    <citation type="submission" date="2015-09" db="EMBL/GenBank/DDBJ databases">
        <title>Genome sequence of Oxobacter pfennigii DSM 3222.</title>
        <authorList>
            <person name="Poehlein A."/>
            <person name="Bengelsdorf F.R."/>
            <person name="Schiel-Bengelsdorf B."/>
            <person name="Duerre P."/>
            <person name="Daniel R."/>
        </authorList>
    </citation>
    <scope>NUCLEOTIDE SEQUENCE [LARGE SCALE GENOMIC DNA]</scope>
    <source>
        <strain evidence="4 5">DSM 3222</strain>
    </source>
</reference>
<protein>
    <submittedName>
        <fullName evidence="4">Amidophosphoribosyltransferase</fullName>
        <ecNumber evidence="4">2.4.2.14</ecNumber>
    </submittedName>
</protein>
<dbReference type="STRING" id="36849.OXPF_18150"/>
<dbReference type="AlphaFoldDB" id="A0A0P8W7T4"/>
<evidence type="ECO:0000313" key="4">
    <source>
        <dbReference type="EMBL" id="KPU44729.1"/>
    </source>
</evidence>
<evidence type="ECO:0000313" key="5">
    <source>
        <dbReference type="Proteomes" id="UP000050326"/>
    </source>
</evidence>
<dbReference type="Pfam" id="PF00156">
    <property type="entry name" value="Pribosyltran"/>
    <property type="match status" value="1"/>
</dbReference>
<evidence type="ECO:0000256" key="1">
    <source>
        <dbReference type="ARBA" id="ARBA00008007"/>
    </source>
</evidence>
<organism evidence="4 5">
    <name type="scientific">Oxobacter pfennigii</name>
    <dbReference type="NCBI Taxonomy" id="36849"/>
    <lineage>
        <taxon>Bacteria</taxon>
        <taxon>Bacillati</taxon>
        <taxon>Bacillota</taxon>
        <taxon>Clostridia</taxon>
        <taxon>Eubacteriales</taxon>
        <taxon>Clostridiaceae</taxon>
        <taxon>Oxobacter</taxon>
    </lineage>
</organism>
<dbReference type="InterPro" id="IPR051910">
    <property type="entry name" value="ComF/GntX_DNA_util-trans"/>
</dbReference>
<dbReference type="EC" id="2.4.2.14" evidence="4"/>
<dbReference type="EMBL" id="LKET01000029">
    <property type="protein sequence ID" value="KPU44729.1"/>
    <property type="molecule type" value="Genomic_DNA"/>
</dbReference>
<feature type="domain" description="Phosphoribosyltransferase" evidence="2">
    <location>
        <begin position="192"/>
        <end position="236"/>
    </location>
</feature>
<dbReference type="CDD" id="cd06223">
    <property type="entry name" value="PRTases_typeI"/>
    <property type="match status" value="1"/>
</dbReference>
<dbReference type="PANTHER" id="PTHR47505:SF1">
    <property type="entry name" value="DNA UTILIZATION PROTEIN YHGH"/>
    <property type="match status" value="1"/>
</dbReference>
<keyword evidence="5" id="KW-1185">Reference proteome</keyword>
<evidence type="ECO:0000259" key="3">
    <source>
        <dbReference type="Pfam" id="PF18912"/>
    </source>
</evidence>
<comment type="similarity">
    <text evidence="1">Belongs to the ComF/GntX family.</text>
</comment>
<dbReference type="Gene3D" id="3.40.50.2020">
    <property type="match status" value="1"/>
</dbReference>
<gene>
    <name evidence="4" type="primary">purF_2</name>
    <name evidence="4" type="ORF">OXPF_18150</name>
</gene>
<name>A0A0P8W7T4_9CLOT</name>
<dbReference type="InterPro" id="IPR044005">
    <property type="entry name" value="DZR_2"/>
</dbReference>
<sequence length="242" mass="27080">MEVLKNVINGVLDLVYPKKINCLYCGTPLKNFNDHELCGYCISLLPVLGEGVCNTCGRPLEREERAVCEDCKDAQFDKCLSVFEFSGIAKDMLHRFKYDGEDYMSHPIGLFMAEKLKSKSWDVDIIIPVPLHSDKLKERGYNQSYLLAEVVGRECDIDVLNGGLIRNRYTKSQFNLSKTERRNNIKGAFEIGSAKKIKGSNILLIDDIMTTGATLNECSSVLKSFGARKIYCLTAATPSSVK</sequence>
<evidence type="ECO:0000259" key="2">
    <source>
        <dbReference type="Pfam" id="PF00156"/>
    </source>
</evidence>
<dbReference type="Proteomes" id="UP000050326">
    <property type="component" value="Unassembled WGS sequence"/>
</dbReference>
<comment type="caution">
    <text evidence="4">The sequence shown here is derived from an EMBL/GenBank/DDBJ whole genome shotgun (WGS) entry which is preliminary data.</text>
</comment>
<feature type="domain" description="Double zinc ribbon" evidence="3">
    <location>
        <begin position="11"/>
        <end position="72"/>
    </location>
</feature>
<keyword evidence="4" id="KW-0808">Transferase</keyword>
<accession>A0A0P8W7T4</accession>
<dbReference type="PATRIC" id="fig|36849.3.peg.1911"/>
<dbReference type="PANTHER" id="PTHR47505">
    <property type="entry name" value="DNA UTILIZATION PROTEIN YHGH"/>
    <property type="match status" value="1"/>
</dbReference>
<dbReference type="Pfam" id="PF18912">
    <property type="entry name" value="DZR_2"/>
    <property type="match status" value="1"/>
</dbReference>
<dbReference type="SUPFAM" id="SSF53271">
    <property type="entry name" value="PRTase-like"/>
    <property type="match status" value="1"/>
</dbReference>
<dbReference type="OrthoDB" id="9779910at2"/>
<dbReference type="GO" id="GO:0004044">
    <property type="term" value="F:amidophosphoribosyltransferase activity"/>
    <property type="evidence" value="ECO:0007669"/>
    <property type="project" value="UniProtKB-EC"/>
</dbReference>
<dbReference type="InterPro" id="IPR029057">
    <property type="entry name" value="PRTase-like"/>
</dbReference>
<keyword evidence="4" id="KW-0328">Glycosyltransferase</keyword>